<gene>
    <name evidence="2" type="ORF">GCM10011492_31060</name>
</gene>
<dbReference type="EMBL" id="BMHI01000005">
    <property type="protein sequence ID" value="GGB38136.1"/>
    <property type="molecule type" value="Genomic_DNA"/>
</dbReference>
<evidence type="ECO:0000313" key="3">
    <source>
        <dbReference type="Proteomes" id="UP000636793"/>
    </source>
</evidence>
<name>A0A916WXU8_9MICO</name>
<organism evidence="2 3">
    <name type="scientific">Flexivirga endophytica</name>
    <dbReference type="NCBI Taxonomy" id="1849103"/>
    <lineage>
        <taxon>Bacteria</taxon>
        <taxon>Bacillati</taxon>
        <taxon>Actinomycetota</taxon>
        <taxon>Actinomycetes</taxon>
        <taxon>Micrococcales</taxon>
        <taxon>Dermacoccaceae</taxon>
        <taxon>Flexivirga</taxon>
    </lineage>
</organism>
<feature type="domain" description="Spore protein YkvP/CgeB glycosyl transferase-like" evidence="1">
    <location>
        <begin position="82"/>
        <end position="213"/>
    </location>
</feature>
<comment type="caution">
    <text evidence="2">The sequence shown here is derived from an EMBL/GenBank/DDBJ whole genome shotgun (WGS) entry which is preliminary data.</text>
</comment>
<evidence type="ECO:0000259" key="1">
    <source>
        <dbReference type="Pfam" id="PF13524"/>
    </source>
</evidence>
<accession>A0A916WXU8</accession>
<dbReference type="Pfam" id="PF13524">
    <property type="entry name" value="Glyco_trans_1_2"/>
    <property type="match status" value="1"/>
</dbReference>
<keyword evidence="3" id="KW-1185">Reference proteome</keyword>
<proteinExistence type="predicted"/>
<protein>
    <recommendedName>
        <fullName evidence="1">Spore protein YkvP/CgeB glycosyl transferase-like domain-containing protein</fullName>
    </recommendedName>
</protein>
<sequence>MLDEIETLPTSGLSFGAFDCVATFNARQVAALGRLVGSDVAYVPQGYAPIRVSESPNWSDCPLILGAAYPSRRGAASALGKAGLSVELVGRTWPQWTEPSSNVRLRGDVSLPESVAISARGRICVNGHRSGNSGVSPRVFEIGGAGGLIVTDNERASDFFEPGEEMLLWSDAEELVAHVCRSIHEPERAKAIAKKGHARVIAEHSLDRRFGDLFKAWGL</sequence>
<dbReference type="AlphaFoldDB" id="A0A916WXU8"/>
<dbReference type="RefSeq" id="WP_373284658.1">
    <property type="nucleotide sequence ID" value="NZ_BMHI01000005.1"/>
</dbReference>
<reference evidence="2" key="2">
    <citation type="submission" date="2020-09" db="EMBL/GenBank/DDBJ databases">
        <authorList>
            <person name="Sun Q."/>
            <person name="Zhou Y."/>
        </authorList>
    </citation>
    <scope>NUCLEOTIDE SEQUENCE</scope>
    <source>
        <strain evidence="2">CGMCC 1.15085</strain>
    </source>
</reference>
<dbReference type="InterPro" id="IPR055259">
    <property type="entry name" value="YkvP/CgeB_Glyco_trans-like"/>
</dbReference>
<evidence type="ECO:0000313" key="2">
    <source>
        <dbReference type="EMBL" id="GGB38136.1"/>
    </source>
</evidence>
<dbReference type="Proteomes" id="UP000636793">
    <property type="component" value="Unassembled WGS sequence"/>
</dbReference>
<reference evidence="2" key="1">
    <citation type="journal article" date="2014" name="Int. J. Syst. Evol. Microbiol.">
        <title>Complete genome sequence of Corynebacterium casei LMG S-19264T (=DSM 44701T), isolated from a smear-ripened cheese.</title>
        <authorList>
            <consortium name="US DOE Joint Genome Institute (JGI-PGF)"/>
            <person name="Walter F."/>
            <person name="Albersmeier A."/>
            <person name="Kalinowski J."/>
            <person name="Ruckert C."/>
        </authorList>
    </citation>
    <scope>NUCLEOTIDE SEQUENCE</scope>
    <source>
        <strain evidence="2">CGMCC 1.15085</strain>
    </source>
</reference>